<sequence>MAFQIKIHQIRAFVEVARQGSIRGASRVLQLSQPALTKSIKELEEGMAAQLFMRRSKGVTLTECGESFFQHASLVLEELRTAQEEIQQRLGRHAGQISIGMGASVSHSLMPPVIARFRQQHPLVKVRIMEGQLVSMIGELRQGELDFTINTYYRGAYDHELAFEKLFEKRFAVFCRIGHPAQAARSIDDLLRYSWTMPTPRGSYYKQLEEMFAHRAQAPDIGVVCETFSSCISLVAQSDFLSILPEELGTSALISHRLAMIPVAEALPTAAYYLIQRRDAQQTPVAATLINLFRRQSRTLLRPDSLIVKTR</sequence>
<dbReference type="Proteomes" id="UP000036196">
    <property type="component" value="Unassembled WGS sequence"/>
</dbReference>
<dbReference type="PANTHER" id="PTHR30419">
    <property type="entry name" value="HTH-TYPE TRANSCRIPTIONAL REGULATOR YBHD"/>
    <property type="match status" value="1"/>
</dbReference>
<reference evidence="6 7" key="1">
    <citation type="submission" date="2015-05" db="EMBL/GenBank/DDBJ databases">
        <title>Genome sequences of Pluralibacter gergoviae.</title>
        <authorList>
            <person name="Greninger A.L."/>
            <person name="Miller S."/>
        </authorList>
    </citation>
    <scope>NUCLEOTIDE SEQUENCE [LARGE SCALE GENOMIC DNA]</scope>
    <source>
        <strain evidence="6 7">JS81F13</strain>
    </source>
</reference>
<dbReference type="InterPro" id="IPR036390">
    <property type="entry name" value="WH_DNA-bd_sf"/>
</dbReference>
<name>A0A0J5LUK3_PLUGE</name>
<dbReference type="InterPro" id="IPR036388">
    <property type="entry name" value="WH-like_DNA-bd_sf"/>
</dbReference>
<dbReference type="FunFam" id="1.10.10.10:FF:000001">
    <property type="entry name" value="LysR family transcriptional regulator"/>
    <property type="match status" value="1"/>
</dbReference>
<dbReference type="InterPro" id="IPR050950">
    <property type="entry name" value="HTH-type_LysR_regulators"/>
</dbReference>
<accession>A0A0J5LUK3</accession>
<proteinExistence type="inferred from homology"/>
<keyword evidence="7" id="KW-1185">Reference proteome</keyword>
<evidence type="ECO:0000256" key="3">
    <source>
        <dbReference type="ARBA" id="ARBA00023125"/>
    </source>
</evidence>
<protein>
    <submittedName>
        <fullName evidence="6">Transcriptional regulator</fullName>
    </submittedName>
</protein>
<evidence type="ECO:0000256" key="2">
    <source>
        <dbReference type="ARBA" id="ARBA00023015"/>
    </source>
</evidence>
<evidence type="ECO:0000313" key="6">
    <source>
        <dbReference type="EMBL" id="KMK12186.1"/>
    </source>
</evidence>
<comment type="caution">
    <text evidence="6">The sequence shown here is derived from an EMBL/GenBank/DDBJ whole genome shotgun (WGS) entry which is preliminary data.</text>
</comment>
<dbReference type="AlphaFoldDB" id="A0A0J5LUK3"/>
<dbReference type="NCBIfam" id="NF007307">
    <property type="entry name" value="PRK09791.1"/>
    <property type="match status" value="1"/>
</dbReference>
<evidence type="ECO:0000256" key="1">
    <source>
        <dbReference type="ARBA" id="ARBA00009437"/>
    </source>
</evidence>
<organism evidence="6 7">
    <name type="scientific">Pluralibacter gergoviae</name>
    <name type="common">Enterobacter gergoviae</name>
    <dbReference type="NCBI Taxonomy" id="61647"/>
    <lineage>
        <taxon>Bacteria</taxon>
        <taxon>Pseudomonadati</taxon>
        <taxon>Pseudomonadota</taxon>
        <taxon>Gammaproteobacteria</taxon>
        <taxon>Enterobacterales</taxon>
        <taxon>Enterobacteriaceae</taxon>
        <taxon>Pluralibacter</taxon>
    </lineage>
</organism>
<dbReference type="GO" id="GO:0003700">
    <property type="term" value="F:DNA-binding transcription factor activity"/>
    <property type="evidence" value="ECO:0007669"/>
    <property type="project" value="InterPro"/>
</dbReference>
<keyword evidence="3" id="KW-0238">DNA-binding</keyword>
<dbReference type="STRING" id="61647.LG71_16075"/>
<dbReference type="Pfam" id="PF03466">
    <property type="entry name" value="LysR_substrate"/>
    <property type="match status" value="1"/>
</dbReference>
<dbReference type="InterPro" id="IPR000847">
    <property type="entry name" value="LysR_HTH_N"/>
</dbReference>
<dbReference type="InterPro" id="IPR005119">
    <property type="entry name" value="LysR_subst-bd"/>
</dbReference>
<dbReference type="Gene3D" id="1.10.10.10">
    <property type="entry name" value="Winged helix-like DNA-binding domain superfamily/Winged helix DNA-binding domain"/>
    <property type="match status" value="1"/>
</dbReference>
<feature type="domain" description="HTH lysR-type" evidence="5">
    <location>
        <begin position="5"/>
        <end position="62"/>
    </location>
</feature>
<evidence type="ECO:0000259" key="5">
    <source>
        <dbReference type="PROSITE" id="PS50931"/>
    </source>
</evidence>
<gene>
    <name evidence="6" type="ORF">ABW06_17530</name>
</gene>
<dbReference type="PANTHER" id="PTHR30419:SF8">
    <property type="entry name" value="NITROGEN ASSIMILATION TRANSCRIPTIONAL ACTIVATOR-RELATED"/>
    <property type="match status" value="1"/>
</dbReference>
<dbReference type="GO" id="GO:0003677">
    <property type="term" value="F:DNA binding"/>
    <property type="evidence" value="ECO:0007669"/>
    <property type="project" value="UniProtKB-KW"/>
</dbReference>
<keyword evidence="4" id="KW-0804">Transcription</keyword>
<dbReference type="SUPFAM" id="SSF53850">
    <property type="entry name" value="Periplasmic binding protein-like II"/>
    <property type="match status" value="1"/>
</dbReference>
<dbReference type="eggNOG" id="COG0583">
    <property type="taxonomic scope" value="Bacteria"/>
</dbReference>
<dbReference type="PATRIC" id="fig|61647.15.peg.2026"/>
<dbReference type="Pfam" id="PF00126">
    <property type="entry name" value="HTH_1"/>
    <property type="match status" value="1"/>
</dbReference>
<dbReference type="Gene3D" id="3.40.190.290">
    <property type="match status" value="1"/>
</dbReference>
<dbReference type="SUPFAM" id="SSF46785">
    <property type="entry name" value="Winged helix' DNA-binding domain"/>
    <property type="match status" value="1"/>
</dbReference>
<evidence type="ECO:0000313" key="7">
    <source>
        <dbReference type="Proteomes" id="UP000036196"/>
    </source>
</evidence>
<evidence type="ECO:0000256" key="4">
    <source>
        <dbReference type="ARBA" id="ARBA00023163"/>
    </source>
</evidence>
<dbReference type="PRINTS" id="PR00039">
    <property type="entry name" value="HTHLYSR"/>
</dbReference>
<keyword evidence="2" id="KW-0805">Transcription regulation</keyword>
<comment type="similarity">
    <text evidence="1">Belongs to the LysR transcriptional regulatory family.</text>
</comment>
<dbReference type="GO" id="GO:0005829">
    <property type="term" value="C:cytosol"/>
    <property type="evidence" value="ECO:0007669"/>
    <property type="project" value="TreeGrafter"/>
</dbReference>
<dbReference type="PROSITE" id="PS50931">
    <property type="entry name" value="HTH_LYSR"/>
    <property type="match status" value="1"/>
</dbReference>
<dbReference type="EMBL" id="LDZF01000020">
    <property type="protein sequence ID" value="KMK12186.1"/>
    <property type="molecule type" value="Genomic_DNA"/>
</dbReference>
<dbReference type="RefSeq" id="WP_048279893.1">
    <property type="nucleotide sequence ID" value="NZ_LDZF01000020.1"/>
</dbReference>